<dbReference type="GO" id="GO:0070063">
    <property type="term" value="F:RNA polymerase binding"/>
    <property type="evidence" value="ECO:0007669"/>
    <property type="project" value="InterPro"/>
</dbReference>
<gene>
    <name evidence="3" type="primary">rnk</name>
    <name evidence="3" type="ORF">LZG35_06785</name>
</gene>
<keyword evidence="4" id="KW-1185">Reference proteome</keyword>
<name>A0A9Q3W0B5_9GAMM</name>
<keyword evidence="3" id="KW-0418">Kinase</keyword>
<dbReference type="RefSeq" id="WP_133490080.1">
    <property type="nucleotide sequence ID" value="NZ_JAJVKT010000006.1"/>
</dbReference>
<evidence type="ECO:0000259" key="1">
    <source>
        <dbReference type="Pfam" id="PF01272"/>
    </source>
</evidence>
<protein>
    <submittedName>
        <fullName evidence="3">Nucleoside diphosphate kinase regulator</fullName>
    </submittedName>
</protein>
<dbReference type="AlphaFoldDB" id="A0A9Q3W0B5"/>
<feature type="domain" description="Transcription elongation factor GreA/GreB C-terminal" evidence="1">
    <location>
        <begin position="47"/>
        <end position="122"/>
    </location>
</feature>
<dbReference type="PANTHER" id="PTHR30437">
    <property type="entry name" value="TRANSCRIPTION ELONGATION FACTOR GREA"/>
    <property type="match status" value="1"/>
</dbReference>
<dbReference type="Pfam" id="PF01272">
    <property type="entry name" value="GreA_GreB"/>
    <property type="match status" value="1"/>
</dbReference>
<dbReference type="Gene3D" id="3.10.50.30">
    <property type="entry name" value="Transcription elongation factor, GreA/GreB, C-terminal domain"/>
    <property type="match status" value="1"/>
</dbReference>
<dbReference type="InterPro" id="IPR029462">
    <property type="entry name" value="Rnk_N"/>
</dbReference>
<dbReference type="EMBL" id="JAJVKT010000006">
    <property type="protein sequence ID" value="MCE7508340.1"/>
    <property type="molecule type" value="Genomic_DNA"/>
</dbReference>
<reference evidence="3" key="1">
    <citation type="submission" date="2022-01" db="EMBL/GenBank/DDBJ databases">
        <authorList>
            <person name="Karlyshev A.V."/>
            <person name="Jaspars M."/>
        </authorList>
    </citation>
    <scope>NUCLEOTIDE SEQUENCE</scope>
    <source>
        <strain evidence="3">AGSA3-2</strain>
    </source>
</reference>
<dbReference type="InterPro" id="IPR036953">
    <property type="entry name" value="GreA/GreB_C_sf"/>
</dbReference>
<accession>A0A9Q3W0B5</accession>
<evidence type="ECO:0000313" key="3">
    <source>
        <dbReference type="EMBL" id="MCE7508340.1"/>
    </source>
</evidence>
<dbReference type="GO" id="GO:0016301">
    <property type="term" value="F:kinase activity"/>
    <property type="evidence" value="ECO:0007669"/>
    <property type="project" value="UniProtKB-KW"/>
</dbReference>
<dbReference type="PANTHER" id="PTHR30437:SF5">
    <property type="entry name" value="REGULATOR OF NUCLEOSIDE DIPHOSPHATE KINASE"/>
    <property type="match status" value="1"/>
</dbReference>
<dbReference type="FunFam" id="3.10.50.30:FF:000002">
    <property type="entry name" value="Regulator of nucleoside diphosphate kinase"/>
    <property type="match status" value="1"/>
</dbReference>
<dbReference type="SUPFAM" id="SSF54534">
    <property type="entry name" value="FKBP-like"/>
    <property type="match status" value="1"/>
</dbReference>
<sequence length="132" mass="14496">MLPPPITVSRLDVSRIEPLLDDLDDDQVLGLEDELLRATVVDPRSMPADVVTMNSRVRCREENSGREWSVTLVYPQDAGKPDTVSVLAPVGAALLGLSKGQSIDWPGRNGRTLRIVILEVEYQPEAAGDYDL</sequence>
<comment type="caution">
    <text evidence="3">The sequence shown here is derived from an EMBL/GenBank/DDBJ whole genome shotgun (WGS) entry which is preliminary data.</text>
</comment>
<feature type="domain" description="Regulator of nucleoside diphosphate kinase N-terminal" evidence="2">
    <location>
        <begin position="4"/>
        <end position="41"/>
    </location>
</feature>
<dbReference type="Pfam" id="PF14760">
    <property type="entry name" value="Rnk_N"/>
    <property type="match status" value="1"/>
</dbReference>
<organism evidence="3 4">
    <name type="scientific">Alloalcanivorax xenomutans</name>
    <dbReference type="NCBI Taxonomy" id="1094342"/>
    <lineage>
        <taxon>Bacteria</taxon>
        <taxon>Pseudomonadati</taxon>
        <taxon>Pseudomonadota</taxon>
        <taxon>Gammaproteobacteria</taxon>
        <taxon>Oceanospirillales</taxon>
        <taxon>Alcanivoracaceae</taxon>
        <taxon>Alloalcanivorax</taxon>
    </lineage>
</organism>
<dbReference type="Gene3D" id="1.10.286.20">
    <property type="match status" value="1"/>
</dbReference>
<evidence type="ECO:0000313" key="4">
    <source>
        <dbReference type="Proteomes" id="UP001107961"/>
    </source>
</evidence>
<dbReference type="InterPro" id="IPR001437">
    <property type="entry name" value="Tscrpt_elong_fac_GreA/B_C"/>
</dbReference>
<dbReference type="GO" id="GO:0032784">
    <property type="term" value="P:regulation of DNA-templated transcription elongation"/>
    <property type="evidence" value="ECO:0007669"/>
    <property type="project" value="InterPro"/>
</dbReference>
<dbReference type="InterPro" id="IPR023459">
    <property type="entry name" value="Tscrpt_elong_fac_GreA/B_fam"/>
</dbReference>
<proteinExistence type="predicted"/>
<dbReference type="GO" id="GO:0003677">
    <property type="term" value="F:DNA binding"/>
    <property type="evidence" value="ECO:0007669"/>
    <property type="project" value="InterPro"/>
</dbReference>
<dbReference type="NCBIfam" id="NF004396">
    <property type="entry name" value="PRK05753.1"/>
    <property type="match status" value="1"/>
</dbReference>
<dbReference type="GO" id="GO:0006354">
    <property type="term" value="P:DNA-templated transcription elongation"/>
    <property type="evidence" value="ECO:0007669"/>
    <property type="project" value="TreeGrafter"/>
</dbReference>
<keyword evidence="3" id="KW-0808">Transferase</keyword>
<evidence type="ECO:0000259" key="2">
    <source>
        <dbReference type="Pfam" id="PF14760"/>
    </source>
</evidence>
<dbReference type="Proteomes" id="UP001107961">
    <property type="component" value="Unassembled WGS sequence"/>
</dbReference>